<keyword evidence="1" id="KW-0812">Transmembrane</keyword>
<feature type="transmembrane region" description="Helical" evidence="1">
    <location>
        <begin position="6"/>
        <end position="27"/>
    </location>
</feature>
<dbReference type="EMBL" id="BK015747">
    <property type="protein sequence ID" value="DAE23137.1"/>
    <property type="molecule type" value="Genomic_DNA"/>
</dbReference>
<reference evidence="2" key="1">
    <citation type="journal article" date="2021" name="Proc. Natl. Acad. Sci. U.S.A.">
        <title>A Catalog of Tens of Thousands of Viruses from Human Metagenomes Reveals Hidden Associations with Chronic Diseases.</title>
        <authorList>
            <person name="Tisza M.J."/>
            <person name="Buck C.B."/>
        </authorList>
    </citation>
    <scope>NUCLEOTIDE SEQUENCE</scope>
    <source>
        <strain evidence="2">Ctt0Q14</strain>
    </source>
</reference>
<accession>A0A8S5QWE9</accession>
<protein>
    <submittedName>
        <fullName evidence="2">Uncharacterized protein</fullName>
    </submittedName>
</protein>
<sequence length="77" mass="9105">MGNDTLVFISFGFIISFTLFNIFKLLCNLENTLEGIRYQIEKRETDKNSDQVELFLRQALNKVTTEKKDKRNHCDRC</sequence>
<keyword evidence="1" id="KW-1133">Transmembrane helix</keyword>
<evidence type="ECO:0000256" key="1">
    <source>
        <dbReference type="SAM" id="Phobius"/>
    </source>
</evidence>
<name>A0A8S5QWE9_9CAUD</name>
<evidence type="ECO:0000313" key="2">
    <source>
        <dbReference type="EMBL" id="DAE23137.1"/>
    </source>
</evidence>
<keyword evidence="1" id="KW-0472">Membrane</keyword>
<organism evidence="2">
    <name type="scientific">Siphoviridae sp. ctt0Q14</name>
    <dbReference type="NCBI Taxonomy" id="2826489"/>
    <lineage>
        <taxon>Viruses</taxon>
        <taxon>Duplodnaviria</taxon>
        <taxon>Heunggongvirae</taxon>
        <taxon>Uroviricota</taxon>
        <taxon>Caudoviricetes</taxon>
    </lineage>
</organism>
<proteinExistence type="predicted"/>